<dbReference type="SUPFAM" id="SSF56112">
    <property type="entry name" value="Protein kinase-like (PK-like)"/>
    <property type="match status" value="1"/>
</dbReference>
<dbReference type="Proteomes" id="UP000241546">
    <property type="component" value="Unassembled WGS sequence"/>
</dbReference>
<feature type="domain" description="Protein kinase" evidence="12">
    <location>
        <begin position="172"/>
        <end position="406"/>
    </location>
</feature>
<dbReference type="InterPro" id="IPR008271">
    <property type="entry name" value="Ser/Thr_kinase_AS"/>
</dbReference>
<dbReference type="PANTHER" id="PTHR48016">
    <property type="entry name" value="MAP KINASE KINASE KINASE SSK2-RELATED-RELATED"/>
    <property type="match status" value="1"/>
</dbReference>
<comment type="similarity">
    <text evidence="1">Belongs to the protein kinase superfamily. STE Ser/Thr protein kinase family. MAP kinase kinase kinase subfamily.</text>
</comment>
<evidence type="ECO:0000256" key="7">
    <source>
        <dbReference type="ARBA" id="ARBA00022840"/>
    </source>
</evidence>
<keyword evidence="7 10" id="KW-0067">ATP-binding</keyword>
<dbReference type="SMART" id="SM00220">
    <property type="entry name" value="S_TKc"/>
    <property type="match status" value="1"/>
</dbReference>
<gene>
    <name evidence="13" type="ORF">BBK36DRAFT_1131507</name>
</gene>
<dbReference type="PROSITE" id="PS50011">
    <property type="entry name" value="PROTEIN_KINASE_DOM"/>
    <property type="match status" value="1"/>
</dbReference>
<keyword evidence="4" id="KW-0808">Transferase</keyword>
<feature type="binding site" evidence="10">
    <location>
        <position position="201"/>
    </location>
    <ligand>
        <name>ATP</name>
        <dbReference type="ChEBI" id="CHEBI:30616"/>
    </ligand>
</feature>
<keyword evidence="14" id="KW-1185">Reference proteome</keyword>
<sequence length="406" mass="46012">MHIDLLQESRSNIHKVNTRLTEIRRVAYKLSNTFMDSVEIIRKQTQGKDCQELIQTCFIFATEFGQRSLLYMDSNRRQMNNLKLTKLALDWVSFICDDCVASDRRTFRWAVLALEFAMGMTRGRHILALGEEEYERIRAKRRALGRVLETNNEADRSLAYLSASATNVTVRWQQGQFVGGGTFGNVYAAMNLDTGHLMAVKEIRLQDPKLIPTIAESIREEMRVLEVLDHPNVVSYHGIEVHRDRVYIFMEFCSGGSLANLLEHGRIEEEEVIMVYALQLLEGLAYLHESGIAHRDIKPENILLDHNGIIKYVDFGAAKLIARQGRTMAADLHATKPNKSMTGTPMYMSPEVIKGENPGKAGAVDIWSLGCVILEMATGRRPWANLDNEWAIMYNIAQGNPPQLPT</sequence>
<evidence type="ECO:0000259" key="12">
    <source>
        <dbReference type="PROSITE" id="PS50011"/>
    </source>
</evidence>
<dbReference type="OrthoDB" id="1043025at2759"/>
<dbReference type="GO" id="GO:0005524">
    <property type="term" value="F:ATP binding"/>
    <property type="evidence" value="ECO:0007669"/>
    <property type="project" value="UniProtKB-UniRule"/>
</dbReference>
<evidence type="ECO:0000256" key="3">
    <source>
        <dbReference type="ARBA" id="ARBA00022527"/>
    </source>
</evidence>
<evidence type="ECO:0000256" key="5">
    <source>
        <dbReference type="ARBA" id="ARBA00022741"/>
    </source>
</evidence>
<evidence type="ECO:0000256" key="1">
    <source>
        <dbReference type="ARBA" id="ARBA00006529"/>
    </source>
</evidence>
<dbReference type="AlphaFoldDB" id="A0A2T4AWP4"/>
<evidence type="ECO:0000256" key="6">
    <source>
        <dbReference type="ARBA" id="ARBA00022777"/>
    </source>
</evidence>
<dbReference type="EC" id="2.7.11.24" evidence="2"/>
<dbReference type="InterPro" id="IPR000719">
    <property type="entry name" value="Prot_kinase_dom"/>
</dbReference>
<dbReference type="PROSITE" id="PS00107">
    <property type="entry name" value="PROTEIN_KINASE_ATP"/>
    <property type="match status" value="1"/>
</dbReference>
<evidence type="ECO:0000256" key="10">
    <source>
        <dbReference type="PROSITE-ProRule" id="PRU10141"/>
    </source>
</evidence>
<evidence type="ECO:0000256" key="4">
    <source>
        <dbReference type="ARBA" id="ARBA00022679"/>
    </source>
</evidence>
<dbReference type="RefSeq" id="XP_024744793.1">
    <property type="nucleotide sequence ID" value="XM_024891987.1"/>
</dbReference>
<evidence type="ECO:0000256" key="2">
    <source>
        <dbReference type="ARBA" id="ARBA00012411"/>
    </source>
</evidence>
<dbReference type="GO" id="GO:0004707">
    <property type="term" value="F:MAP kinase activity"/>
    <property type="evidence" value="ECO:0007669"/>
    <property type="project" value="UniProtKB-EC"/>
</dbReference>
<dbReference type="PROSITE" id="PS00108">
    <property type="entry name" value="PROTEIN_KINASE_ST"/>
    <property type="match status" value="1"/>
</dbReference>
<reference evidence="14" key="1">
    <citation type="submission" date="2016-07" db="EMBL/GenBank/DDBJ databases">
        <title>Multiple horizontal gene transfer events from other fungi enriched the ability of initially mycotrophic Trichoderma (Ascomycota) to feed on dead plant biomass.</title>
        <authorList>
            <consortium name="DOE Joint Genome Institute"/>
            <person name="Atanasova L."/>
            <person name="Chenthamara K."/>
            <person name="Zhang J."/>
            <person name="Grujic M."/>
            <person name="Henrissat B."/>
            <person name="Kuo A."/>
            <person name="Aerts A."/>
            <person name="Salamov A."/>
            <person name="Lipzen A."/>
            <person name="Labutti K."/>
            <person name="Barry K."/>
            <person name="Miao Y."/>
            <person name="Rahimi M.J."/>
            <person name="Shen Q."/>
            <person name="Grigoriev I.V."/>
            <person name="Kubicek C.P."/>
            <person name="Druzhinina I.S."/>
        </authorList>
    </citation>
    <scope>NUCLEOTIDE SEQUENCE [LARGE SCALE GENOMIC DNA]</scope>
    <source>
        <strain evidence="14">TUCIM 6016</strain>
    </source>
</reference>
<accession>A0A2T4AWP4</accession>
<keyword evidence="3 11" id="KW-0723">Serine/threonine-protein kinase</keyword>
<dbReference type="GeneID" id="36600105"/>
<dbReference type="GO" id="GO:0038066">
    <property type="term" value="P:p38MAPK cascade"/>
    <property type="evidence" value="ECO:0007669"/>
    <property type="project" value="TreeGrafter"/>
</dbReference>
<keyword evidence="6 13" id="KW-0418">Kinase</keyword>
<evidence type="ECO:0000313" key="13">
    <source>
        <dbReference type="EMBL" id="PTB61473.1"/>
    </source>
</evidence>
<dbReference type="InterPro" id="IPR017441">
    <property type="entry name" value="Protein_kinase_ATP_BS"/>
</dbReference>
<comment type="catalytic activity">
    <reaction evidence="9">
        <text>L-seryl-[protein] + ATP = O-phospho-L-seryl-[protein] + ADP + H(+)</text>
        <dbReference type="Rhea" id="RHEA:17989"/>
        <dbReference type="Rhea" id="RHEA-COMP:9863"/>
        <dbReference type="Rhea" id="RHEA-COMP:11604"/>
        <dbReference type="ChEBI" id="CHEBI:15378"/>
        <dbReference type="ChEBI" id="CHEBI:29999"/>
        <dbReference type="ChEBI" id="CHEBI:30616"/>
        <dbReference type="ChEBI" id="CHEBI:83421"/>
        <dbReference type="ChEBI" id="CHEBI:456216"/>
        <dbReference type="EC" id="2.7.11.24"/>
    </reaction>
    <physiologicalReaction direction="left-to-right" evidence="9">
        <dbReference type="Rhea" id="RHEA:17990"/>
    </physiologicalReaction>
</comment>
<protein>
    <recommendedName>
        <fullName evidence="2">mitogen-activated protein kinase</fullName>
        <ecNumber evidence="2">2.7.11.24</ecNumber>
    </recommendedName>
</protein>
<proteinExistence type="inferred from homology"/>
<dbReference type="Pfam" id="PF00069">
    <property type="entry name" value="Pkinase"/>
    <property type="match status" value="1"/>
</dbReference>
<keyword evidence="5 10" id="KW-0547">Nucleotide-binding</keyword>
<evidence type="ECO:0000256" key="9">
    <source>
        <dbReference type="ARBA" id="ARBA00048130"/>
    </source>
</evidence>
<evidence type="ECO:0000256" key="11">
    <source>
        <dbReference type="RuleBase" id="RU000304"/>
    </source>
</evidence>
<comment type="catalytic activity">
    <reaction evidence="8">
        <text>L-threonyl-[protein] + ATP = O-phospho-L-threonyl-[protein] + ADP + H(+)</text>
        <dbReference type="Rhea" id="RHEA:46608"/>
        <dbReference type="Rhea" id="RHEA-COMP:11060"/>
        <dbReference type="Rhea" id="RHEA-COMP:11605"/>
        <dbReference type="ChEBI" id="CHEBI:15378"/>
        <dbReference type="ChEBI" id="CHEBI:30013"/>
        <dbReference type="ChEBI" id="CHEBI:30616"/>
        <dbReference type="ChEBI" id="CHEBI:61977"/>
        <dbReference type="ChEBI" id="CHEBI:456216"/>
        <dbReference type="EC" id="2.7.11.24"/>
    </reaction>
    <physiologicalReaction direction="left-to-right" evidence="8">
        <dbReference type="Rhea" id="RHEA:46609"/>
    </physiologicalReaction>
</comment>
<dbReference type="EMBL" id="KZ680494">
    <property type="protein sequence ID" value="PTB61473.1"/>
    <property type="molecule type" value="Genomic_DNA"/>
</dbReference>
<name>A0A2T4AWP4_9HYPO</name>
<dbReference type="InterPro" id="IPR011009">
    <property type="entry name" value="Kinase-like_dom_sf"/>
</dbReference>
<evidence type="ECO:0000256" key="8">
    <source>
        <dbReference type="ARBA" id="ARBA00047919"/>
    </source>
</evidence>
<dbReference type="InterPro" id="IPR050538">
    <property type="entry name" value="MAP_kinase_kinase_kinase"/>
</dbReference>
<evidence type="ECO:0000313" key="14">
    <source>
        <dbReference type="Proteomes" id="UP000241546"/>
    </source>
</evidence>
<dbReference type="PANTHER" id="PTHR48016:SF32">
    <property type="entry name" value="MITOGEN-ACTIVATED PROTEIN KINASE KINASE KINASE 4"/>
    <property type="match status" value="1"/>
</dbReference>
<organism evidence="13 14">
    <name type="scientific">Trichoderma citrinoviride</name>
    <dbReference type="NCBI Taxonomy" id="58853"/>
    <lineage>
        <taxon>Eukaryota</taxon>
        <taxon>Fungi</taxon>
        <taxon>Dikarya</taxon>
        <taxon>Ascomycota</taxon>
        <taxon>Pezizomycotina</taxon>
        <taxon>Sordariomycetes</taxon>
        <taxon>Hypocreomycetidae</taxon>
        <taxon>Hypocreales</taxon>
        <taxon>Hypocreaceae</taxon>
        <taxon>Trichoderma</taxon>
    </lineage>
</organism>
<feature type="non-terminal residue" evidence="13">
    <location>
        <position position="406"/>
    </location>
</feature>
<dbReference type="Gene3D" id="1.10.510.10">
    <property type="entry name" value="Transferase(Phosphotransferase) domain 1"/>
    <property type="match status" value="1"/>
</dbReference>